<feature type="domain" description="G-protein coupled receptors family 1 profile" evidence="6">
    <location>
        <begin position="52"/>
        <end position="349"/>
    </location>
</feature>
<evidence type="ECO:0000256" key="4">
    <source>
        <dbReference type="ARBA" id="ARBA00023136"/>
    </source>
</evidence>
<comment type="subcellular location">
    <subcellularLocation>
        <location evidence="1">Membrane</location>
    </subcellularLocation>
</comment>
<dbReference type="GO" id="GO:0016020">
    <property type="term" value="C:membrane"/>
    <property type="evidence" value="ECO:0007669"/>
    <property type="project" value="UniProtKB-SubCell"/>
</dbReference>
<keyword evidence="7" id="KW-1185">Reference proteome</keyword>
<evidence type="ECO:0000313" key="7">
    <source>
        <dbReference type="Proteomes" id="UP000887566"/>
    </source>
</evidence>
<feature type="transmembrane region" description="Helical" evidence="5">
    <location>
        <begin position="291"/>
        <end position="314"/>
    </location>
</feature>
<dbReference type="PROSITE" id="PS50262">
    <property type="entry name" value="G_PROTEIN_RECEP_F1_2"/>
    <property type="match status" value="1"/>
</dbReference>
<keyword evidence="2 5" id="KW-0812">Transmembrane</keyword>
<evidence type="ECO:0000313" key="8">
    <source>
        <dbReference type="WBParaSite" id="PSAMB.scaffold3014size20036.g20066.t1"/>
    </source>
</evidence>
<evidence type="ECO:0000256" key="2">
    <source>
        <dbReference type="ARBA" id="ARBA00022692"/>
    </source>
</evidence>
<feature type="transmembrane region" description="Helical" evidence="5">
    <location>
        <begin position="35"/>
        <end position="59"/>
    </location>
</feature>
<keyword evidence="3 5" id="KW-1133">Transmembrane helix</keyword>
<dbReference type="AlphaFoldDB" id="A0A914W2X6"/>
<dbReference type="Proteomes" id="UP000887566">
    <property type="component" value="Unplaced"/>
</dbReference>
<accession>A0A914W2X6</accession>
<sequence length="454" mass="51703">MDLDLRNVSLLEDVGNSSSEVQCDLPQKTLVELRLVLVGFIGTFVSTMSILENLLLLYMFTTRPHFRSTPLYYMSWLACNDIIICVSYILLMSVYNVMVDYTQSLQLYFMVHFYVRPMFAISIVSMTASSFLMVAAALERCFRTIDRTRQLWSWMSANRRTVAICAVLIGVISRGSIFFEMHLQHQEECEGTFMEYQVVLNTELISQPLYAFYRFYIRNILTVVLPFIILAVCNAVIVYRLKKRTTSAVINDDKAVCHMPMIQRQTERINNHRTAVRKQDSAVALQSATRMLVLIVLSYLVARSLDVVITVWEYIDDESLLAQDEFYTIAVDLISLLTVFSSAFRLPIYSLCNDAIADELKLIMHNFIFCVREKAFEARNGSLTVWSERFLAKSGGVERSTVVSSSPYVDTIIIGNNNNNITSNNNNGSPFHSVAILSASTAEDEEDENVVLFL</sequence>
<feature type="transmembrane region" description="Helical" evidence="5">
    <location>
        <begin position="159"/>
        <end position="179"/>
    </location>
</feature>
<dbReference type="Gene3D" id="1.20.1070.10">
    <property type="entry name" value="Rhodopsin 7-helix transmembrane proteins"/>
    <property type="match status" value="1"/>
</dbReference>
<dbReference type="PANTHER" id="PTHR46709">
    <property type="entry name" value="PROTEIN CBG23488-RELATED"/>
    <property type="match status" value="1"/>
</dbReference>
<dbReference type="GO" id="GO:0004930">
    <property type="term" value="F:G protein-coupled receptor activity"/>
    <property type="evidence" value="ECO:0007669"/>
    <property type="project" value="InterPro"/>
</dbReference>
<name>A0A914W2X6_9BILA</name>
<dbReference type="CDD" id="cd14978">
    <property type="entry name" value="7tmA_FMRFamide_R-like"/>
    <property type="match status" value="1"/>
</dbReference>
<proteinExistence type="predicted"/>
<evidence type="ECO:0000259" key="6">
    <source>
        <dbReference type="PROSITE" id="PS50262"/>
    </source>
</evidence>
<dbReference type="InterPro" id="IPR000276">
    <property type="entry name" value="GPCR_Rhodpsn"/>
</dbReference>
<dbReference type="InterPro" id="IPR017452">
    <property type="entry name" value="GPCR_Rhodpsn_7TM"/>
</dbReference>
<dbReference type="SUPFAM" id="SSF81321">
    <property type="entry name" value="Family A G protein-coupled receptor-like"/>
    <property type="match status" value="1"/>
</dbReference>
<feature type="transmembrane region" description="Helical" evidence="5">
    <location>
        <begin position="326"/>
        <end position="344"/>
    </location>
</feature>
<evidence type="ECO:0000256" key="1">
    <source>
        <dbReference type="ARBA" id="ARBA00004370"/>
    </source>
</evidence>
<protein>
    <submittedName>
        <fullName evidence="8">G-protein coupled receptors family 1 profile domain-containing protein</fullName>
    </submittedName>
</protein>
<dbReference type="WBParaSite" id="PSAMB.scaffold3014size20036.g20066.t1">
    <property type="protein sequence ID" value="PSAMB.scaffold3014size20036.g20066.t1"/>
    <property type="gene ID" value="PSAMB.scaffold3014size20036.g20066"/>
</dbReference>
<feature type="transmembrane region" description="Helical" evidence="5">
    <location>
        <begin position="71"/>
        <end position="98"/>
    </location>
</feature>
<reference evidence="8" key="1">
    <citation type="submission" date="2022-11" db="UniProtKB">
        <authorList>
            <consortium name="WormBaseParasite"/>
        </authorList>
    </citation>
    <scope>IDENTIFICATION</scope>
</reference>
<feature type="transmembrane region" description="Helical" evidence="5">
    <location>
        <begin position="216"/>
        <end position="239"/>
    </location>
</feature>
<organism evidence="7 8">
    <name type="scientific">Plectus sambesii</name>
    <dbReference type="NCBI Taxonomy" id="2011161"/>
    <lineage>
        <taxon>Eukaryota</taxon>
        <taxon>Metazoa</taxon>
        <taxon>Ecdysozoa</taxon>
        <taxon>Nematoda</taxon>
        <taxon>Chromadorea</taxon>
        <taxon>Plectida</taxon>
        <taxon>Plectina</taxon>
        <taxon>Plectoidea</taxon>
        <taxon>Plectidae</taxon>
        <taxon>Plectus</taxon>
    </lineage>
</organism>
<evidence type="ECO:0000256" key="3">
    <source>
        <dbReference type="ARBA" id="ARBA00022989"/>
    </source>
</evidence>
<keyword evidence="4 5" id="KW-0472">Membrane</keyword>
<dbReference type="Pfam" id="PF00001">
    <property type="entry name" value="7tm_1"/>
    <property type="match status" value="1"/>
</dbReference>
<feature type="transmembrane region" description="Helical" evidence="5">
    <location>
        <begin position="118"/>
        <end position="138"/>
    </location>
</feature>
<evidence type="ECO:0000256" key="5">
    <source>
        <dbReference type="SAM" id="Phobius"/>
    </source>
</evidence>